<feature type="region of interest" description="Disordered" evidence="1">
    <location>
        <begin position="541"/>
        <end position="560"/>
    </location>
</feature>
<dbReference type="AlphaFoldDB" id="A0A101PYQ8"/>
<reference evidence="2 3" key="1">
    <citation type="submission" date="2015-10" db="EMBL/GenBank/DDBJ databases">
        <title>Draft genome sequence of Streptomyces corchorusii DSM 40340, type strain for the species Streptomyces corchorusii.</title>
        <authorList>
            <person name="Ruckert C."/>
            <person name="Winkler A."/>
            <person name="Kalinowski J."/>
            <person name="Kampfer P."/>
            <person name="Glaeser S."/>
        </authorList>
    </citation>
    <scope>NUCLEOTIDE SEQUENCE [LARGE SCALE GENOMIC DNA]</scope>
    <source>
        <strain evidence="2 3">DSM 40340</strain>
    </source>
</reference>
<protein>
    <submittedName>
        <fullName evidence="2">Uncharacterized protein</fullName>
    </submittedName>
</protein>
<evidence type="ECO:0000313" key="2">
    <source>
        <dbReference type="EMBL" id="KUN20103.1"/>
    </source>
</evidence>
<evidence type="ECO:0000313" key="3">
    <source>
        <dbReference type="Proteomes" id="UP000053398"/>
    </source>
</evidence>
<dbReference type="Proteomes" id="UP000053398">
    <property type="component" value="Unassembled WGS sequence"/>
</dbReference>
<keyword evidence="3" id="KW-1185">Reference proteome</keyword>
<comment type="caution">
    <text evidence="2">The sequence shown here is derived from an EMBL/GenBank/DDBJ whole genome shotgun (WGS) entry which is preliminary data.</text>
</comment>
<organism evidence="2 3">
    <name type="scientific">Streptomyces corchorusii</name>
    <name type="common">Streptomyces chibaensis</name>
    <dbReference type="NCBI Taxonomy" id="1903"/>
    <lineage>
        <taxon>Bacteria</taxon>
        <taxon>Bacillati</taxon>
        <taxon>Actinomycetota</taxon>
        <taxon>Actinomycetes</taxon>
        <taxon>Kitasatosporales</taxon>
        <taxon>Streptomycetaceae</taxon>
        <taxon>Streptomyces</taxon>
    </lineage>
</organism>
<accession>A0A101PYQ8</accession>
<evidence type="ECO:0000256" key="1">
    <source>
        <dbReference type="SAM" id="MobiDB-lite"/>
    </source>
</evidence>
<gene>
    <name evidence="2" type="ORF">AQJ11_30560</name>
</gene>
<sequence>MRGNRFGGLHRTLGRDGGLGFGGRLGVGGEVRLCGVGRVRGGNLLRFGTLRLVGGLLGAGRLRRVGGLRRANRIPGDDSLRGLGSRRAIDGLRRVRNLRRISRLHRTNRIPGGSGNLRSLGSRRAIGRLHHIGNLGRISGLHRASRIPGNASLGGIGGLHLDVGGLRGDLVRSGDVPGTGELFGVRGLRSRGGLPDIDGLRHLARLHALGRLRRCRRLSRVPGCLRNIPGHCLSRVANHCLARHLGHWLTRHLGHCLRSIPGHRLVRHLRHRLSRAPSHCLSRDVPSHRLSRISSHCLSRDVPGHRLSRRLGRRAGGRTRVRCPLGTGGLRGQCAGRYGLSRRRLGRDARGRRVRPGGFRRRGHLVGPVLPVRRPWRSVSGRYGRGRRVGDGPAVTGGRVRPGVRRHRCRVHPVVRVDRLDPVMAVDDLHVAGVGRGRRLAGEAGHRRLGRAGRVNRFGSRGLGDGLCRAPGGRALRSRLRLGIEVFGAARRRSGLPYRRSRGAAVGEGADRAGGGVGDRRAEVQRAARRLRGGGRVVRRREDGRRRHRRRARVGQADPAEVDRAAVPAGRLVRARLVDGLHHRFRSGWRHFVAPRALGTRQQQVFVLGGSLGEVGVRTVRGNARLLHHACALRLPLARDLAGVGHAYPSPIG</sequence>
<dbReference type="EMBL" id="LMWP01000036">
    <property type="protein sequence ID" value="KUN20103.1"/>
    <property type="molecule type" value="Genomic_DNA"/>
</dbReference>
<proteinExistence type="predicted"/>
<name>A0A101PYQ8_STRCK</name>